<accession>A0A4C1UM56</accession>
<keyword evidence="3" id="KW-1185">Reference proteome</keyword>
<feature type="region of interest" description="Disordered" evidence="1">
    <location>
        <begin position="1"/>
        <end position="20"/>
    </location>
</feature>
<dbReference type="EMBL" id="BGZK01000194">
    <property type="protein sequence ID" value="GBP27515.1"/>
    <property type="molecule type" value="Genomic_DNA"/>
</dbReference>
<organism evidence="2 3">
    <name type="scientific">Eumeta variegata</name>
    <name type="common">Bagworm moth</name>
    <name type="synonym">Eumeta japonica</name>
    <dbReference type="NCBI Taxonomy" id="151549"/>
    <lineage>
        <taxon>Eukaryota</taxon>
        <taxon>Metazoa</taxon>
        <taxon>Ecdysozoa</taxon>
        <taxon>Arthropoda</taxon>
        <taxon>Hexapoda</taxon>
        <taxon>Insecta</taxon>
        <taxon>Pterygota</taxon>
        <taxon>Neoptera</taxon>
        <taxon>Endopterygota</taxon>
        <taxon>Lepidoptera</taxon>
        <taxon>Glossata</taxon>
        <taxon>Ditrysia</taxon>
        <taxon>Tineoidea</taxon>
        <taxon>Psychidae</taxon>
        <taxon>Oiketicinae</taxon>
        <taxon>Eumeta</taxon>
    </lineage>
</organism>
<sequence length="87" mass="9750">MGGHSRFDGGALGDGSRAITGDPRLTLAHSTLSSSGIKEAAKFLFEKPRERKRVHLILYENGREIVYFREVFDPAYLKQVELQLTSL</sequence>
<comment type="caution">
    <text evidence="2">The sequence shown here is derived from an EMBL/GenBank/DDBJ whole genome shotgun (WGS) entry which is preliminary data.</text>
</comment>
<evidence type="ECO:0000313" key="3">
    <source>
        <dbReference type="Proteomes" id="UP000299102"/>
    </source>
</evidence>
<proteinExistence type="predicted"/>
<name>A0A4C1UM56_EUMVA</name>
<gene>
    <name evidence="2" type="ORF">EVAR_14337_1</name>
</gene>
<protein>
    <submittedName>
        <fullName evidence="2">Uncharacterized protein</fullName>
    </submittedName>
</protein>
<evidence type="ECO:0000256" key="1">
    <source>
        <dbReference type="SAM" id="MobiDB-lite"/>
    </source>
</evidence>
<dbReference type="AlphaFoldDB" id="A0A4C1UM56"/>
<evidence type="ECO:0000313" key="2">
    <source>
        <dbReference type="EMBL" id="GBP27515.1"/>
    </source>
</evidence>
<reference evidence="2 3" key="1">
    <citation type="journal article" date="2019" name="Commun. Biol.">
        <title>The bagworm genome reveals a unique fibroin gene that provides high tensile strength.</title>
        <authorList>
            <person name="Kono N."/>
            <person name="Nakamura H."/>
            <person name="Ohtoshi R."/>
            <person name="Tomita M."/>
            <person name="Numata K."/>
            <person name="Arakawa K."/>
        </authorList>
    </citation>
    <scope>NUCLEOTIDE SEQUENCE [LARGE SCALE GENOMIC DNA]</scope>
</reference>
<dbReference type="Proteomes" id="UP000299102">
    <property type="component" value="Unassembled WGS sequence"/>
</dbReference>